<feature type="non-terminal residue" evidence="2">
    <location>
        <position position="1"/>
    </location>
</feature>
<evidence type="ECO:0000313" key="2">
    <source>
        <dbReference type="EMBL" id="GAF79785.1"/>
    </source>
</evidence>
<reference evidence="2" key="1">
    <citation type="journal article" date="2014" name="Front. Microbiol.">
        <title>High frequency of phylogenetically diverse reductive dehalogenase-homologous genes in deep subseafloor sedimentary metagenomes.</title>
        <authorList>
            <person name="Kawai M."/>
            <person name="Futagami T."/>
            <person name="Toyoda A."/>
            <person name="Takaki Y."/>
            <person name="Nishi S."/>
            <person name="Hori S."/>
            <person name="Arai W."/>
            <person name="Tsubouchi T."/>
            <person name="Morono Y."/>
            <person name="Uchiyama I."/>
            <person name="Ito T."/>
            <person name="Fujiyama A."/>
            <person name="Inagaki F."/>
            <person name="Takami H."/>
        </authorList>
    </citation>
    <scope>NUCLEOTIDE SEQUENCE</scope>
    <source>
        <strain evidence="2">Expedition CK06-06</strain>
    </source>
</reference>
<protein>
    <submittedName>
        <fullName evidence="2">Uncharacterized protein</fullName>
    </submittedName>
</protein>
<evidence type="ECO:0000256" key="1">
    <source>
        <dbReference type="SAM" id="MobiDB-lite"/>
    </source>
</evidence>
<comment type="caution">
    <text evidence="2">The sequence shown here is derived from an EMBL/GenBank/DDBJ whole genome shotgun (WGS) entry which is preliminary data.</text>
</comment>
<proteinExistence type="predicted"/>
<dbReference type="EMBL" id="BARS01005861">
    <property type="protein sequence ID" value="GAF79785.1"/>
    <property type="molecule type" value="Genomic_DNA"/>
</dbReference>
<sequence>PPVKKPKAPTPKPKAPKPTKTVKPVKKLTTEKKIVKPKPLKASKSTAKNLDLARRDTVLNNPEVLSGLKVPKRLYHVTSKDNLKNIQAQGLKTAKKASSEGEILGTYLTDDPSDVILKQWDIKIPKDKIVVLEVDTAKLNLRVDPEYFYWDDVSKRGAKEYIQAVNAGEELLVLYSRGTVPSEALSLKGDPLKKK</sequence>
<feature type="region of interest" description="Disordered" evidence="1">
    <location>
        <begin position="1"/>
        <end position="23"/>
    </location>
</feature>
<organism evidence="2">
    <name type="scientific">marine sediment metagenome</name>
    <dbReference type="NCBI Taxonomy" id="412755"/>
    <lineage>
        <taxon>unclassified sequences</taxon>
        <taxon>metagenomes</taxon>
        <taxon>ecological metagenomes</taxon>
    </lineage>
</organism>
<dbReference type="AlphaFoldDB" id="X0TUJ0"/>
<accession>X0TUJ0</accession>
<name>X0TUJ0_9ZZZZ</name>
<gene>
    <name evidence="2" type="ORF">S01H1_11490</name>
</gene>